<reference evidence="2 3" key="2">
    <citation type="submission" date="2018-11" db="EMBL/GenBank/DDBJ databases">
        <authorList>
            <consortium name="Pathogen Informatics"/>
        </authorList>
    </citation>
    <scope>NUCLEOTIDE SEQUENCE [LARGE SCALE GENOMIC DNA]</scope>
</reference>
<sequence>MFTRSVVGFASVSAAVAVVAAIAMIGYVFNDIDSFYHDALSKQIRLGTKSFILFTNKTTEKFAARAVMFC</sequence>
<keyword evidence="1" id="KW-0472">Membrane</keyword>
<evidence type="ECO:0000313" key="3">
    <source>
        <dbReference type="Proteomes" id="UP000271162"/>
    </source>
</evidence>
<feature type="transmembrane region" description="Helical" evidence="1">
    <location>
        <begin position="6"/>
        <end position="29"/>
    </location>
</feature>
<name>A0A0N4YR05_NIPBR</name>
<accession>A0A0N4YR05</accession>
<evidence type="ECO:0000256" key="1">
    <source>
        <dbReference type="SAM" id="Phobius"/>
    </source>
</evidence>
<dbReference type="WBParaSite" id="NBR_0001967701-mRNA-1">
    <property type="protein sequence ID" value="NBR_0001967701-mRNA-1"/>
    <property type="gene ID" value="NBR_0001967701"/>
</dbReference>
<dbReference type="EMBL" id="UYSL01024378">
    <property type="protein sequence ID" value="VDL83414.1"/>
    <property type="molecule type" value="Genomic_DNA"/>
</dbReference>
<reference evidence="4" key="1">
    <citation type="submission" date="2017-02" db="UniProtKB">
        <authorList>
            <consortium name="WormBaseParasite"/>
        </authorList>
    </citation>
    <scope>IDENTIFICATION</scope>
</reference>
<keyword evidence="1" id="KW-1133">Transmembrane helix</keyword>
<dbReference type="AlphaFoldDB" id="A0A0N4YR05"/>
<evidence type="ECO:0000313" key="4">
    <source>
        <dbReference type="WBParaSite" id="NBR_0001967701-mRNA-1"/>
    </source>
</evidence>
<dbReference type="Proteomes" id="UP000271162">
    <property type="component" value="Unassembled WGS sequence"/>
</dbReference>
<keyword evidence="3" id="KW-1185">Reference proteome</keyword>
<keyword evidence="1" id="KW-0812">Transmembrane</keyword>
<gene>
    <name evidence="2" type="ORF">NBR_LOCUS19678</name>
</gene>
<proteinExistence type="predicted"/>
<organism evidence="4">
    <name type="scientific">Nippostrongylus brasiliensis</name>
    <name type="common">Rat hookworm</name>
    <dbReference type="NCBI Taxonomy" id="27835"/>
    <lineage>
        <taxon>Eukaryota</taxon>
        <taxon>Metazoa</taxon>
        <taxon>Ecdysozoa</taxon>
        <taxon>Nematoda</taxon>
        <taxon>Chromadorea</taxon>
        <taxon>Rhabditida</taxon>
        <taxon>Rhabditina</taxon>
        <taxon>Rhabditomorpha</taxon>
        <taxon>Strongyloidea</taxon>
        <taxon>Heligmosomidae</taxon>
        <taxon>Nippostrongylus</taxon>
    </lineage>
</organism>
<evidence type="ECO:0000313" key="2">
    <source>
        <dbReference type="EMBL" id="VDL83414.1"/>
    </source>
</evidence>
<protein>
    <submittedName>
        <fullName evidence="4">Col_cuticle_N domain-containing protein</fullName>
    </submittedName>
</protein>